<evidence type="ECO:0000313" key="6">
    <source>
        <dbReference type="EMBL" id="WUX51667.1"/>
    </source>
</evidence>
<keyword evidence="3" id="KW-0804">Transcription</keyword>
<name>A0ABZ1ZYY2_STRNV</name>
<proteinExistence type="predicted"/>
<feature type="region of interest" description="Disordered" evidence="4">
    <location>
        <begin position="1"/>
        <end position="24"/>
    </location>
</feature>
<dbReference type="InterPro" id="IPR037923">
    <property type="entry name" value="HTH-like"/>
</dbReference>
<evidence type="ECO:0000256" key="3">
    <source>
        <dbReference type="ARBA" id="ARBA00023163"/>
    </source>
</evidence>
<accession>A0ABZ1ZYY2</accession>
<feature type="domain" description="HTH araC/xylS-type" evidence="5">
    <location>
        <begin position="197"/>
        <end position="295"/>
    </location>
</feature>
<evidence type="ECO:0000259" key="5">
    <source>
        <dbReference type="PROSITE" id="PS01124"/>
    </source>
</evidence>
<dbReference type="Gene3D" id="1.10.10.60">
    <property type="entry name" value="Homeodomain-like"/>
    <property type="match status" value="1"/>
</dbReference>
<dbReference type="Proteomes" id="UP001432209">
    <property type="component" value="Chromosome"/>
</dbReference>
<dbReference type="PROSITE" id="PS00041">
    <property type="entry name" value="HTH_ARAC_FAMILY_1"/>
    <property type="match status" value="1"/>
</dbReference>
<dbReference type="PANTHER" id="PTHR43280:SF2">
    <property type="entry name" value="HTH-TYPE TRANSCRIPTIONAL REGULATOR EXSA"/>
    <property type="match status" value="1"/>
</dbReference>
<dbReference type="SUPFAM" id="SSF51215">
    <property type="entry name" value="Regulatory protein AraC"/>
    <property type="match status" value="1"/>
</dbReference>
<dbReference type="EMBL" id="CP109495">
    <property type="protein sequence ID" value="WUX51667.1"/>
    <property type="molecule type" value="Genomic_DNA"/>
</dbReference>
<keyword evidence="7" id="KW-1185">Reference proteome</keyword>
<gene>
    <name evidence="6" type="ORF">OG442_09005</name>
</gene>
<protein>
    <submittedName>
        <fullName evidence="6">AraC family transcriptional regulator</fullName>
    </submittedName>
</protein>
<dbReference type="PRINTS" id="PR00032">
    <property type="entry name" value="HTHARAC"/>
</dbReference>
<dbReference type="Pfam" id="PF02311">
    <property type="entry name" value="AraC_binding"/>
    <property type="match status" value="1"/>
</dbReference>
<keyword evidence="2" id="KW-0238">DNA-binding</keyword>
<keyword evidence="1" id="KW-0805">Transcription regulation</keyword>
<dbReference type="InterPro" id="IPR018060">
    <property type="entry name" value="HTH_AraC"/>
</dbReference>
<feature type="compositionally biased region" description="Basic and acidic residues" evidence="4">
    <location>
        <begin position="8"/>
        <end position="24"/>
    </location>
</feature>
<evidence type="ECO:0000256" key="1">
    <source>
        <dbReference type="ARBA" id="ARBA00023015"/>
    </source>
</evidence>
<dbReference type="InterPro" id="IPR009057">
    <property type="entry name" value="Homeodomain-like_sf"/>
</dbReference>
<reference evidence="6" key="1">
    <citation type="submission" date="2022-10" db="EMBL/GenBank/DDBJ databases">
        <title>The complete genomes of actinobacterial strains from the NBC collection.</title>
        <authorList>
            <person name="Joergensen T.S."/>
            <person name="Alvarez Arevalo M."/>
            <person name="Sterndorff E.B."/>
            <person name="Faurdal D."/>
            <person name="Vuksanovic O."/>
            <person name="Mourched A.-S."/>
            <person name="Charusanti P."/>
            <person name="Shaw S."/>
            <person name="Blin K."/>
            <person name="Weber T."/>
        </authorList>
    </citation>
    <scope>NUCLEOTIDE SEQUENCE</scope>
    <source>
        <strain evidence="6">NBC_01432</strain>
    </source>
</reference>
<evidence type="ECO:0000256" key="4">
    <source>
        <dbReference type="SAM" id="MobiDB-lite"/>
    </source>
</evidence>
<dbReference type="InterPro" id="IPR020449">
    <property type="entry name" value="Tscrpt_reg_AraC-type_HTH"/>
</dbReference>
<evidence type="ECO:0000313" key="7">
    <source>
        <dbReference type="Proteomes" id="UP001432209"/>
    </source>
</evidence>
<dbReference type="SMART" id="SM00342">
    <property type="entry name" value="HTH_ARAC"/>
    <property type="match status" value="1"/>
</dbReference>
<dbReference type="PANTHER" id="PTHR43280">
    <property type="entry name" value="ARAC-FAMILY TRANSCRIPTIONAL REGULATOR"/>
    <property type="match status" value="1"/>
</dbReference>
<feature type="region of interest" description="Disordered" evidence="4">
    <location>
        <begin position="299"/>
        <end position="320"/>
    </location>
</feature>
<dbReference type="Pfam" id="PF12833">
    <property type="entry name" value="HTH_18"/>
    <property type="match status" value="1"/>
</dbReference>
<dbReference type="InterPro" id="IPR003313">
    <property type="entry name" value="AraC-bd"/>
</dbReference>
<dbReference type="Gene3D" id="2.60.120.280">
    <property type="entry name" value="Regulatory protein AraC"/>
    <property type="match status" value="1"/>
</dbReference>
<evidence type="ECO:0000256" key="2">
    <source>
        <dbReference type="ARBA" id="ARBA00023125"/>
    </source>
</evidence>
<dbReference type="RefSeq" id="WP_329075331.1">
    <property type="nucleotide sequence ID" value="NZ_CP109495.1"/>
</dbReference>
<dbReference type="InterPro" id="IPR018062">
    <property type="entry name" value="HTH_AraC-typ_CS"/>
</dbReference>
<sequence length="320" mass="34906">MRNCSDSHTGDDVPGRTSDEAKETAVERPYLQWMHYLTPGPTHRRLGLTCLGVGHQDGLLPTVGPRTLPHHVVVVVTQGTGWFRTADGATIDVVAPAVLWLRPDVVHHYGVNDPGWTEWFIDFTGQAAEAYETLGFIETDTPVSALTNAEPAVRAIGRVAQACRRGSPYLETEASALVHEVLLALRGERADESSKHGSMLSGLARNACLSLSIAEHAKHLGVSVAELRELVRRLAGSTPKDYVMTIRLGRAKDLLATTDLPVSSIARRVGYDDPAYFTRVFNRRVGLSPSGFREQHHRGFLTQDNAQDDAADNGEDNAAE</sequence>
<feature type="compositionally biased region" description="Acidic residues" evidence="4">
    <location>
        <begin position="306"/>
        <end position="320"/>
    </location>
</feature>
<dbReference type="PROSITE" id="PS01124">
    <property type="entry name" value="HTH_ARAC_FAMILY_2"/>
    <property type="match status" value="1"/>
</dbReference>
<dbReference type="SUPFAM" id="SSF46689">
    <property type="entry name" value="Homeodomain-like"/>
    <property type="match status" value="1"/>
</dbReference>
<organism evidence="6 7">
    <name type="scientific">Streptomyces niveus</name>
    <name type="common">Streptomyces spheroides</name>
    <dbReference type="NCBI Taxonomy" id="193462"/>
    <lineage>
        <taxon>Bacteria</taxon>
        <taxon>Bacillati</taxon>
        <taxon>Actinomycetota</taxon>
        <taxon>Actinomycetes</taxon>
        <taxon>Kitasatosporales</taxon>
        <taxon>Streptomycetaceae</taxon>
        <taxon>Streptomyces</taxon>
    </lineage>
</organism>